<dbReference type="GO" id="GO:0016491">
    <property type="term" value="F:oxidoreductase activity"/>
    <property type="evidence" value="ECO:0007669"/>
    <property type="project" value="UniProtKB-KW"/>
</dbReference>
<dbReference type="Gene3D" id="3.40.50.720">
    <property type="entry name" value="NAD(P)-binding Rossmann-like Domain"/>
    <property type="match status" value="1"/>
</dbReference>
<name>X1RB99_9ZZZZ</name>
<dbReference type="AlphaFoldDB" id="X1RB99"/>
<keyword evidence="4" id="KW-0560">Oxidoreductase</keyword>
<reference evidence="6" key="1">
    <citation type="journal article" date="2014" name="Front. Microbiol.">
        <title>High frequency of phylogenetically diverse reductive dehalogenase-homologous genes in deep subseafloor sedimentary metagenomes.</title>
        <authorList>
            <person name="Kawai M."/>
            <person name="Futagami T."/>
            <person name="Toyoda A."/>
            <person name="Takaki Y."/>
            <person name="Nishi S."/>
            <person name="Hori S."/>
            <person name="Arai W."/>
            <person name="Tsubouchi T."/>
            <person name="Morono Y."/>
            <person name="Uchiyama I."/>
            <person name="Ito T."/>
            <person name="Fujiyama A."/>
            <person name="Inagaki F."/>
            <person name="Takami H."/>
        </authorList>
    </citation>
    <scope>NUCLEOTIDE SEQUENCE</scope>
    <source>
        <strain evidence="6">Expedition CK06-06</strain>
    </source>
</reference>
<dbReference type="PANTHER" id="PTHR42917">
    <property type="entry name" value="2,4-DIENOYL-COA REDUCTASE"/>
    <property type="match status" value="1"/>
</dbReference>
<dbReference type="InterPro" id="IPR051793">
    <property type="entry name" value="NADH:flavin_oxidoreductase"/>
</dbReference>
<organism evidence="6">
    <name type="scientific">marine sediment metagenome</name>
    <dbReference type="NCBI Taxonomy" id="412755"/>
    <lineage>
        <taxon>unclassified sequences</taxon>
        <taxon>metagenomes</taxon>
        <taxon>ecological metagenomes</taxon>
    </lineage>
</organism>
<protein>
    <recommendedName>
        <fullName evidence="5">FAD/NAD(P)-binding domain-containing protein</fullName>
    </recommendedName>
</protein>
<comment type="caution">
    <text evidence="6">The sequence shown here is derived from an EMBL/GenBank/DDBJ whole genome shotgun (WGS) entry which is preliminary data.</text>
</comment>
<feature type="non-terminal residue" evidence="6">
    <location>
        <position position="163"/>
    </location>
</feature>
<keyword evidence="2" id="KW-0285">Flavoprotein</keyword>
<keyword evidence="3" id="KW-0288">FMN</keyword>
<dbReference type="PANTHER" id="PTHR42917:SF2">
    <property type="entry name" value="2,4-DIENOYL-COA REDUCTASE [(2E)-ENOYL-COA-PRODUCING]"/>
    <property type="match status" value="1"/>
</dbReference>
<dbReference type="PRINTS" id="PR00411">
    <property type="entry name" value="PNDRDTASEI"/>
</dbReference>
<evidence type="ECO:0000256" key="3">
    <source>
        <dbReference type="ARBA" id="ARBA00022643"/>
    </source>
</evidence>
<comment type="cofactor">
    <cofactor evidence="1">
        <name>FMN</name>
        <dbReference type="ChEBI" id="CHEBI:58210"/>
    </cofactor>
</comment>
<evidence type="ECO:0000256" key="1">
    <source>
        <dbReference type="ARBA" id="ARBA00001917"/>
    </source>
</evidence>
<dbReference type="InterPro" id="IPR023753">
    <property type="entry name" value="FAD/NAD-binding_dom"/>
</dbReference>
<evidence type="ECO:0000256" key="4">
    <source>
        <dbReference type="ARBA" id="ARBA00023002"/>
    </source>
</evidence>
<feature type="domain" description="FAD/NAD(P)-binding" evidence="5">
    <location>
        <begin position="30"/>
        <end position="163"/>
    </location>
</feature>
<accession>X1RB99</accession>
<proteinExistence type="predicted"/>
<dbReference type="EMBL" id="BARV01038983">
    <property type="protein sequence ID" value="GAI52864.1"/>
    <property type="molecule type" value="Genomic_DNA"/>
</dbReference>
<sequence length="163" mass="17246">MTVYTTRCQVNPEVGRERQMAIAPAAKSKRLLVVGGGPAGMEAARVAALKGHDVTLYEKETELGGQFCIASIPPAKQEIIPFIKYQARQLYKSGVKVVLGQEANASTVDELKPEVVVVATGSKHLIPDIPGTDGENVVTAQDVLTFMVRTGPRVVMAGGGMVG</sequence>
<evidence type="ECO:0000256" key="2">
    <source>
        <dbReference type="ARBA" id="ARBA00022630"/>
    </source>
</evidence>
<dbReference type="Gene3D" id="3.50.50.60">
    <property type="entry name" value="FAD/NAD(P)-binding domain"/>
    <property type="match status" value="1"/>
</dbReference>
<evidence type="ECO:0000313" key="6">
    <source>
        <dbReference type="EMBL" id="GAI52864.1"/>
    </source>
</evidence>
<dbReference type="PRINTS" id="PR00368">
    <property type="entry name" value="FADPNR"/>
</dbReference>
<evidence type="ECO:0000259" key="5">
    <source>
        <dbReference type="Pfam" id="PF07992"/>
    </source>
</evidence>
<gene>
    <name evidence="6" type="ORF">S06H3_59885</name>
</gene>
<dbReference type="InterPro" id="IPR036188">
    <property type="entry name" value="FAD/NAD-bd_sf"/>
</dbReference>
<dbReference type="Pfam" id="PF07992">
    <property type="entry name" value="Pyr_redox_2"/>
    <property type="match status" value="1"/>
</dbReference>
<dbReference type="SUPFAM" id="SSF51971">
    <property type="entry name" value="Nucleotide-binding domain"/>
    <property type="match status" value="1"/>
</dbReference>